<dbReference type="EMBL" id="AUZX01004512">
    <property type="protein sequence ID" value="EQD70629.1"/>
    <property type="molecule type" value="Genomic_DNA"/>
</dbReference>
<feature type="region of interest" description="Disordered" evidence="1">
    <location>
        <begin position="1"/>
        <end position="22"/>
    </location>
</feature>
<name>T1CQ53_9ZZZZ</name>
<reference evidence="2" key="2">
    <citation type="journal article" date="2014" name="ISME J.">
        <title>Microbial stratification in low pH oxic and suboxic macroscopic growths along an acid mine drainage.</title>
        <authorList>
            <person name="Mendez-Garcia C."/>
            <person name="Mesa V."/>
            <person name="Sprenger R.R."/>
            <person name="Richter M."/>
            <person name="Diez M.S."/>
            <person name="Solano J."/>
            <person name="Bargiela R."/>
            <person name="Golyshina O.V."/>
            <person name="Manteca A."/>
            <person name="Ramos J.L."/>
            <person name="Gallego J.R."/>
            <person name="Llorente I."/>
            <person name="Martins Dos Santos V.A."/>
            <person name="Jensen O.N."/>
            <person name="Pelaez A.I."/>
            <person name="Sanchez J."/>
            <person name="Ferrer M."/>
        </authorList>
    </citation>
    <scope>NUCLEOTIDE SEQUENCE</scope>
</reference>
<evidence type="ECO:0000256" key="1">
    <source>
        <dbReference type="SAM" id="MobiDB-lite"/>
    </source>
</evidence>
<dbReference type="AlphaFoldDB" id="T1CQ53"/>
<feature type="compositionally biased region" description="Polar residues" evidence="1">
    <location>
        <begin position="1"/>
        <end position="18"/>
    </location>
</feature>
<comment type="caution">
    <text evidence="2">The sequence shown here is derived from an EMBL/GenBank/DDBJ whole genome shotgun (WGS) entry which is preliminary data.</text>
</comment>
<feature type="non-terminal residue" evidence="2">
    <location>
        <position position="61"/>
    </location>
</feature>
<protein>
    <submittedName>
        <fullName evidence="2">AsnC family transcriptional regulator</fullName>
    </submittedName>
</protein>
<organism evidence="2">
    <name type="scientific">mine drainage metagenome</name>
    <dbReference type="NCBI Taxonomy" id="410659"/>
    <lineage>
        <taxon>unclassified sequences</taxon>
        <taxon>metagenomes</taxon>
        <taxon>ecological metagenomes</taxon>
    </lineage>
</organism>
<sequence length="61" mass="6535">MATNSRTKAGTGSSSPELRTNEKKWGKLLMEAGWTLLPNTVLVRQAALGLTSTDINILPPP</sequence>
<proteinExistence type="predicted"/>
<reference evidence="2" key="1">
    <citation type="submission" date="2013-08" db="EMBL/GenBank/DDBJ databases">
        <authorList>
            <person name="Mendez C."/>
            <person name="Richter M."/>
            <person name="Ferrer M."/>
            <person name="Sanchez J."/>
        </authorList>
    </citation>
    <scope>NUCLEOTIDE SEQUENCE</scope>
</reference>
<gene>
    <name evidence="2" type="ORF">B1A_06210</name>
</gene>
<accession>T1CQ53</accession>
<evidence type="ECO:0000313" key="2">
    <source>
        <dbReference type="EMBL" id="EQD70629.1"/>
    </source>
</evidence>